<keyword evidence="2" id="KW-1185">Reference proteome</keyword>
<name>A0ABP4N820_9ACTN</name>
<comment type="caution">
    <text evidence="1">The sequence shown here is derived from an EMBL/GenBank/DDBJ whole genome shotgun (WGS) entry which is preliminary data.</text>
</comment>
<evidence type="ECO:0000313" key="2">
    <source>
        <dbReference type="Proteomes" id="UP001501470"/>
    </source>
</evidence>
<evidence type="ECO:0000313" key="1">
    <source>
        <dbReference type="EMBL" id="GAA1557563.1"/>
    </source>
</evidence>
<dbReference type="RefSeq" id="WP_344510996.1">
    <property type="nucleotide sequence ID" value="NZ_BAAAQD010000026.1"/>
</dbReference>
<gene>
    <name evidence="1" type="ORF">GCM10009827_093120</name>
</gene>
<reference evidence="2" key="1">
    <citation type="journal article" date="2019" name="Int. J. Syst. Evol. Microbiol.">
        <title>The Global Catalogue of Microorganisms (GCM) 10K type strain sequencing project: providing services to taxonomists for standard genome sequencing and annotation.</title>
        <authorList>
            <consortium name="The Broad Institute Genomics Platform"/>
            <consortium name="The Broad Institute Genome Sequencing Center for Infectious Disease"/>
            <person name="Wu L."/>
            <person name="Ma J."/>
        </authorList>
    </citation>
    <scope>NUCLEOTIDE SEQUENCE [LARGE SCALE GENOMIC DNA]</scope>
    <source>
        <strain evidence="2">JCM 15933</strain>
    </source>
</reference>
<accession>A0ABP4N820</accession>
<dbReference type="Proteomes" id="UP001501470">
    <property type="component" value="Unassembled WGS sequence"/>
</dbReference>
<dbReference type="EMBL" id="BAAAQD010000026">
    <property type="protein sequence ID" value="GAA1557563.1"/>
    <property type="molecule type" value="Genomic_DNA"/>
</dbReference>
<protein>
    <submittedName>
        <fullName evidence="1">Uncharacterized protein</fullName>
    </submittedName>
</protein>
<sequence length="315" mass="32581">MRHVPYVGNGPYCYSNSLAMLMGPAAPPTAVIEVTTGGPFGMQLVVGTMVFFDAYGWNPGIGCGRALDALGWTSAVHSGGDAATALARLAAAVEDGPVWAGPLEMGHLRHQPETTGPIGADHFVVVLDVDGERVLVHDPHGHPYAQVPVADFMAAWRAETVDYGEPYTMRTGFTKVADVTDADAIRAVIPAAVEWLGARAGAGMPPGSLANAAAALRCAELVAAGAGGGLREHLIHFAIRVGARRLSDTADCLRLAGYPDAAGIAAGQARLVGALQHPMVTGDLPAAAALLRALAPTYDRLRAALMEPRTTGTPL</sequence>
<organism evidence="1 2">
    <name type="scientific">Dactylosporangium maewongense</name>
    <dbReference type="NCBI Taxonomy" id="634393"/>
    <lineage>
        <taxon>Bacteria</taxon>
        <taxon>Bacillati</taxon>
        <taxon>Actinomycetota</taxon>
        <taxon>Actinomycetes</taxon>
        <taxon>Micromonosporales</taxon>
        <taxon>Micromonosporaceae</taxon>
        <taxon>Dactylosporangium</taxon>
    </lineage>
</organism>
<proteinExistence type="predicted"/>